<dbReference type="Gene3D" id="2.60.40.150">
    <property type="entry name" value="C2 domain"/>
    <property type="match status" value="1"/>
</dbReference>
<name>A0A183IPR1_9BILA</name>
<keyword evidence="14" id="KW-1185">Reference proteome</keyword>
<dbReference type="Pfam" id="PF00792">
    <property type="entry name" value="PI3K_C2"/>
    <property type="match status" value="1"/>
</dbReference>
<evidence type="ECO:0000256" key="1">
    <source>
        <dbReference type="ARBA" id="ARBA00012073"/>
    </source>
</evidence>
<reference evidence="13 14" key="2">
    <citation type="submission" date="2018-11" db="EMBL/GenBank/DDBJ databases">
        <authorList>
            <consortium name="Pathogen Informatics"/>
        </authorList>
    </citation>
    <scope>NUCLEOTIDE SEQUENCE [LARGE SCALE GENOMIC DNA]</scope>
</reference>
<dbReference type="InterPro" id="IPR018936">
    <property type="entry name" value="PI3/4_kinase_CS"/>
</dbReference>
<evidence type="ECO:0000256" key="3">
    <source>
        <dbReference type="ARBA" id="ARBA00022679"/>
    </source>
</evidence>
<dbReference type="SUPFAM" id="SSF56112">
    <property type="entry name" value="Protein kinase-like (PK-like)"/>
    <property type="match status" value="1"/>
</dbReference>
<dbReference type="Gene3D" id="1.10.1070.11">
    <property type="entry name" value="Phosphatidylinositol 3-/4-kinase, catalytic domain"/>
    <property type="match status" value="1"/>
</dbReference>
<evidence type="ECO:0000259" key="10">
    <source>
        <dbReference type="PROSITE" id="PS50290"/>
    </source>
</evidence>
<dbReference type="InterPro" id="IPR035892">
    <property type="entry name" value="C2_domain_sf"/>
</dbReference>
<organism evidence="15">
    <name type="scientific">Soboliphyme baturini</name>
    <dbReference type="NCBI Taxonomy" id="241478"/>
    <lineage>
        <taxon>Eukaryota</taxon>
        <taxon>Metazoa</taxon>
        <taxon>Ecdysozoa</taxon>
        <taxon>Nematoda</taxon>
        <taxon>Enoplea</taxon>
        <taxon>Dorylaimia</taxon>
        <taxon>Dioctophymatida</taxon>
        <taxon>Dioctophymatoidea</taxon>
        <taxon>Soboliphymatidae</taxon>
        <taxon>Soboliphyme</taxon>
    </lineage>
</organism>
<dbReference type="Proteomes" id="UP000270296">
    <property type="component" value="Unassembled WGS sequence"/>
</dbReference>
<dbReference type="InterPro" id="IPR001263">
    <property type="entry name" value="PI3K_accessory_dom"/>
</dbReference>
<dbReference type="SUPFAM" id="SSF48371">
    <property type="entry name" value="ARM repeat"/>
    <property type="match status" value="1"/>
</dbReference>
<comment type="similarity">
    <text evidence="8 9">Belongs to the PI3/PI4-kinase family.</text>
</comment>
<dbReference type="PROSITE" id="PS50290">
    <property type="entry name" value="PI3_4_KINASE_3"/>
    <property type="match status" value="1"/>
</dbReference>
<dbReference type="GO" id="GO:0006897">
    <property type="term" value="P:endocytosis"/>
    <property type="evidence" value="ECO:0007669"/>
    <property type="project" value="TreeGrafter"/>
</dbReference>
<feature type="domain" description="PIK helical" evidence="11">
    <location>
        <begin position="270"/>
        <end position="536"/>
    </location>
</feature>
<keyword evidence="6 8" id="KW-0067">ATP-binding</keyword>
<feature type="domain" description="C2 PI3K-type" evidence="12">
    <location>
        <begin position="13"/>
        <end position="188"/>
    </location>
</feature>
<dbReference type="GO" id="GO:0034272">
    <property type="term" value="C:phosphatidylinositol 3-kinase complex, class III, type II"/>
    <property type="evidence" value="ECO:0007669"/>
    <property type="project" value="TreeGrafter"/>
</dbReference>
<dbReference type="PROSITE" id="PS51547">
    <property type="entry name" value="C2_PI3K"/>
    <property type="match status" value="1"/>
</dbReference>
<dbReference type="Gene3D" id="1.25.40.70">
    <property type="entry name" value="Phosphatidylinositol 3-kinase, accessory domain (PIK)"/>
    <property type="match status" value="1"/>
</dbReference>
<dbReference type="FunFam" id="1.10.1070.11:FF:000002">
    <property type="entry name" value="Phosphatidylinositol 3-kinase catalytic subunit type 3"/>
    <property type="match status" value="1"/>
</dbReference>
<dbReference type="OrthoDB" id="67688at2759"/>
<keyword evidence="5 8" id="KW-0418">Kinase</keyword>
<evidence type="ECO:0000259" key="11">
    <source>
        <dbReference type="PROSITE" id="PS51545"/>
    </source>
</evidence>
<gene>
    <name evidence="13" type="ORF">SBAD_LOCUS5608</name>
</gene>
<evidence type="ECO:0000256" key="4">
    <source>
        <dbReference type="ARBA" id="ARBA00022741"/>
    </source>
</evidence>
<dbReference type="Pfam" id="PF00454">
    <property type="entry name" value="PI3_PI4_kinase"/>
    <property type="match status" value="1"/>
</dbReference>
<evidence type="ECO:0000256" key="9">
    <source>
        <dbReference type="PROSITE-ProRule" id="PRU00880"/>
    </source>
</evidence>
<dbReference type="PROSITE" id="PS00916">
    <property type="entry name" value="PI3_4_KINASE_2"/>
    <property type="match status" value="1"/>
</dbReference>
<dbReference type="GO" id="GO:0005777">
    <property type="term" value="C:peroxisome"/>
    <property type="evidence" value="ECO:0007669"/>
    <property type="project" value="TreeGrafter"/>
</dbReference>
<dbReference type="InterPro" id="IPR042236">
    <property type="entry name" value="PI3K_accessory_sf"/>
</dbReference>
<evidence type="ECO:0000256" key="2">
    <source>
        <dbReference type="ARBA" id="ARBA00019787"/>
    </source>
</evidence>
<dbReference type="Gene3D" id="3.30.1010.10">
    <property type="entry name" value="Phosphatidylinositol 3-kinase Catalytic Subunit, Chain A, domain 4"/>
    <property type="match status" value="1"/>
</dbReference>
<keyword evidence="4 8" id="KW-0547">Nucleotide-binding</keyword>
<evidence type="ECO:0000313" key="15">
    <source>
        <dbReference type="WBParaSite" id="SBAD_0000583001-mRNA-1"/>
    </source>
</evidence>
<dbReference type="GO" id="GO:0000045">
    <property type="term" value="P:autophagosome assembly"/>
    <property type="evidence" value="ECO:0007669"/>
    <property type="project" value="TreeGrafter"/>
</dbReference>
<keyword evidence="3 8" id="KW-0808">Transferase</keyword>
<dbReference type="SMART" id="SM00146">
    <property type="entry name" value="PI3Kc"/>
    <property type="match status" value="1"/>
</dbReference>
<dbReference type="InterPro" id="IPR011009">
    <property type="entry name" value="Kinase-like_dom_sf"/>
</dbReference>
<dbReference type="InterPro" id="IPR015433">
    <property type="entry name" value="PI3/4_kinase"/>
</dbReference>
<proteinExistence type="inferred from homology"/>
<evidence type="ECO:0000313" key="14">
    <source>
        <dbReference type="Proteomes" id="UP000270296"/>
    </source>
</evidence>
<feature type="domain" description="PI3K/PI4K catalytic" evidence="10">
    <location>
        <begin position="628"/>
        <end position="894"/>
    </location>
</feature>
<dbReference type="AlphaFoldDB" id="A0A183IPR1"/>
<dbReference type="InterPro" id="IPR016024">
    <property type="entry name" value="ARM-type_fold"/>
</dbReference>
<dbReference type="EC" id="2.7.1.137" evidence="1 8"/>
<evidence type="ECO:0000256" key="7">
    <source>
        <dbReference type="ARBA" id="ARBA00023985"/>
    </source>
</evidence>
<accession>A0A183IPR1</accession>
<evidence type="ECO:0000256" key="6">
    <source>
        <dbReference type="ARBA" id="ARBA00022840"/>
    </source>
</evidence>
<evidence type="ECO:0000256" key="5">
    <source>
        <dbReference type="ARBA" id="ARBA00022777"/>
    </source>
</evidence>
<dbReference type="GO" id="GO:0048015">
    <property type="term" value="P:phosphatidylinositol-mediated signaling"/>
    <property type="evidence" value="ECO:0007669"/>
    <property type="project" value="TreeGrafter"/>
</dbReference>
<dbReference type="InterPro" id="IPR002420">
    <property type="entry name" value="PI3K-type_C2_dom"/>
</dbReference>
<sequence>MSDHLNYVYTCDVNTPVQIKVIALEGSFKKPPVREIIDDPDLQFCATMQEKVCNNVYIQCQVFCENRPVGVPVLTSYKSFPVRYEWNEWLTLPLRHSDLSRDAQVAFTIYDIHTSVQPHAIGGTSISLFTKRGIFRQRICALKVWPFCEGDGMIPSTTPGKVKYDALCGRHIADERMQILKLSKFRKKYYNGMIEKVDWLDRLTFRQIEVVDASEKRMSNELYLMIEFPSAVAQENDYFVIHYEQNEEDTFCHNPYPTLVRFPDPEIGMENLVEAKHHILARSVRSIVNYPPNTQLSSEEKDLMWKFRYYLLTNKRALTKFLQCVHWSVTSEVNQAEELLNEWSAMDAEDALELLSPNFSHPYVRKYAVSRLKEASVDDLLLYLLQLVQALKFERFGDICSGVDSSFVQQLTTMSTEVEEDVMSKSYFTKPDVCDAEISSEQNHDLLVEGTKANSVDDVTRADSPPLCHLVGSGSGSGGGGSGGTDLATFLIAGACKDTTLANYLYWYLKVECDCYFRSEERHKDHGRSGNNLFIQEMYMVMLERLSRALARGDTDARRRRQLLRRQQLFVDRLVKIMQAVYKESGNRKRKTEVLQTLLEEHEDSVNFLELAALPLPLDPTVRLQSVVAKKASLFNSALMPCKLTFKTVEGRDYTTIFKYGDDLRQDQLVLQTITLMDKLLRKENLDLRLTPYKVLATSVNHGFVQYVDSETLRDVLRDWTSIQEYFRHYMPSSSGPFGIEADVVDNYVRSCAGYTVISYLLGIGDRHLHNLLLCTDGRIFHVDFGYILGRDPKPLAPPIKLTKEMIEGLGGFNSNQWQEFRTLTYTAFLHLRRNSNLILNLFALMINSTIPDIVLEPDKAVKKLQERFLLHLSDEEAVQYIQQLIDVSISAKMAAIADIMHDVAHYLRK</sequence>
<comment type="catalytic activity">
    <reaction evidence="7">
        <text>a 1,2-diacyl-sn-glycero-3-phospho-(1D-myo-inositol) + ATP = a 1,2-diacyl-sn-glycero-3-phospho-(1D-myo-inositol-3-phosphate) + ADP + H(+)</text>
        <dbReference type="Rhea" id="RHEA:12709"/>
        <dbReference type="ChEBI" id="CHEBI:15378"/>
        <dbReference type="ChEBI" id="CHEBI:30616"/>
        <dbReference type="ChEBI" id="CHEBI:57880"/>
        <dbReference type="ChEBI" id="CHEBI:58088"/>
        <dbReference type="ChEBI" id="CHEBI:456216"/>
        <dbReference type="EC" id="2.7.1.137"/>
    </reaction>
    <physiologicalReaction direction="left-to-right" evidence="7">
        <dbReference type="Rhea" id="RHEA:12710"/>
    </physiologicalReaction>
</comment>
<reference evidence="15" key="1">
    <citation type="submission" date="2016-06" db="UniProtKB">
        <authorList>
            <consortium name="WormBaseParasite"/>
        </authorList>
    </citation>
    <scope>IDENTIFICATION</scope>
</reference>
<dbReference type="GO" id="GO:0016303">
    <property type="term" value="F:1-phosphatidylinositol-3-kinase activity"/>
    <property type="evidence" value="ECO:0007669"/>
    <property type="project" value="UniProtKB-UniRule"/>
</dbReference>
<dbReference type="CDD" id="cd08397">
    <property type="entry name" value="C2_PI3K_class_III"/>
    <property type="match status" value="1"/>
</dbReference>
<dbReference type="InterPro" id="IPR036940">
    <property type="entry name" value="PI3/4_kinase_cat_sf"/>
</dbReference>
<dbReference type="PROSITE" id="PS00915">
    <property type="entry name" value="PI3_4_KINASE_1"/>
    <property type="match status" value="1"/>
</dbReference>
<evidence type="ECO:0000256" key="8">
    <source>
        <dbReference type="PIRNR" id="PIRNR000587"/>
    </source>
</evidence>
<dbReference type="PROSITE" id="PS51545">
    <property type="entry name" value="PIK_HELICAL"/>
    <property type="match status" value="1"/>
</dbReference>
<dbReference type="FunFam" id="3.30.1010.10:FF:000002">
    <property type="entry name" value="Phosphatidylinositol 3-kinase catalytic subunit type 3"/>
    <property type="match status" value="1"/>
</dbReference>
<dbReference type="PIRSF" id="PIRSF000587">
    <property type="entry name" value="PI3K_Vps34"/>
    <property type="match status" value="1"/>
</dbReference>
<dbReference type="InterPro" id="IPR008290">
    <property type="entry name" value="PI3K_Vps34"/>
</dbReference>
<dbReference type="Pfam" id="PF00613">
    <property type="entry name" value="PI3Ka"/>
    <property type="match status" value="1"/>
</dbReference>
<evidence type="ECO:0000313" key="13">
    <source>
        <dbReference type="EMBL" id="VDP07739.1"/>
    </source>
</evidence>
<dbReference type="GO" id="GO:0005524">
    <property type="term" value="F:ATP binding"/>
    <property type="evidence" value="ECO:0007669"/>
    <property type="project" value="UniProtKB-UniRule"/>
</dbReference>
<dbReference type="CDD" id="cd00896">
    <property type="entry name" value="PI3Kc_III"/>
    <property type="match status" value="1"/>
</dbReference>
<dbReference type="SMART" id="SM00145">
    <property type="entry name" value="PI3Ka"/>
    <property type="match status" value="1"/>
</dbReference>
<dbReference type="GO" id="GO:0034271">
    <property type="term" value="C:phosphatidylinositol 3-kinase complex, class III, type I"/>
    <property type="evidence" value="ECO:0007669"/>
    <property type="project" value="TreeGrafter"/>
</dbReference>
<dbReference type="WBParaSite" id="SBAD_0000583001-mRNA-1">
    <property type="protein sequence ID" value="SBAD_0000583001-mRNA-1"/>
    <property type="gene ID" value="SBAD_0000583001"/>
</dbReference>
<protein>
    <recommendedName>
        <fullName evidence="2 8">Phosphatidylinositol 3-kinase catalytic subunit type 3</fullName>
        <ecNumber evidence="1 8">2.7.1.137</ecNumber>
    </recommendedName>
</protein>
<dbReference type="PANTHER" id="PTHR10048:SF7">
    <property type="entry name" value="PHOSPHATIDYLINOSITOL 3-KINASE CATALYTIC SUBUNIT TYPE 3"/>
    <property type="match status" value="1"/>
</dbReference>
<dbReference type="SMART" id="SM00142">
    <property type="entry name" value="PI3K_C2"/>
    <property type="match status" value="1"/>
</dbReference>
<evidence type="ECO:0000259" key="12">
    <source>
        <dbReference type="PROSITE" id="PS51547"/>
    </source>
</evidence>
<dbReference type="SUPFAM" id="SSF49562">
    <property type="entry name" value="C2 domain (Calcium/lipid-binding domain, CaLB)"/>
    <property type="match status" value="1"/>
</dbReference>
<dbReference type="EMBL" id="UZAM01009114">
    <property type="protein sequence ID" value="VDP07739.1"/>
    <property type="molecule type" value="Genomic_DNA"/>
</dbReference>
<dbReference type="InterPro" id="IPR057756">
    <property type="entry name" value="PI3-kinase_type3/VPS34_cat"/>
</dbReference>
<dbReference type="PANTHER" id="PTHR10048">
    <property type="entry name" value="PHOSPHATIDYLINOSITOL KINASE"/>
    <property type="match status" value="1"/>
</dbReference>
<dbReference type="InterPro" id="IPR000403">
    <property type="entry name" value="PI3/4_kinase_cat_dom"/>
</dbReference>
<dbReference type="GO" id="GO:0005768">
    <property type="term" value="C:endosome"/>
    <property type="evidence" value="ECO:0007669"/>
    <property type="project" value="TreeGrafter"/>
</dbReference>
<dbReference type="GO" id="GO:0000407">
    <property type="term" value="C:phagophore assembly site"/>
    <property type="evidence" value="ECO:0007669"/>
    <property type="project" value="TreeGrafter"/>
</dbReference>